<accession>A0ABX6TMH0</accession>
<organism evidence="7 8">
    <name type="scientific">Pedobacter riviphilus</name>
    <dbReference type="NCBI Taxonomy" id="2766984"/>
    <lineage>
        <taxon>Bacteria</taxon>
        <taxon>Pseudomonadati</taxon>
        <taxon>Bacteroidota</taxon>
        <taxon>Sphingobacteriia</taxon>
        <taxon>Sphingobacteriales</taxon>
        <taxon>Sphingobacteriaceae</taxon>
        <taxon>Pedobacter</taxon>
    </lineage>
</organism>
<evidence type="ECO:0000313" key="8">
    <source>
        <dbReference type="Proteomes" id="UP000516439"/>
    </source>
</evidence>
<keyword evidence="6" id="KW-0406">Ion transport</keyword>
<keyword evidence="8" id="KW-1185">Reference proteome</keyword>
<dbReference type="PANTHER" id="PTHR30341:SF0">
    <property type="entry name" value="NA(+)_H(+) ANTIPORTER NHAA"/>
    <property type="match status" value="1"/>
</dbReference>
<evidence type="ECO:0000256" key="2">
    <source>
        <dbReference type="ARBA" id="ARBA00022475"/>
    </source>
</evidence>
<feature type="transmembrane region" description="Helical" evidence="6">
    <location>
        <begin position="361"/>
        <end position="378"/>
    </location>
</feature>
<evidence type="ECO:0000256" key="5">
    <source>
        <dbReference type="ARBA" id="ARBA00023136"/>
    </source>
</evidence>
<comment type="catalytic activity">
    <reaction evidence="6">
        <text>Na(+)(in) + 2 H(+)(out) = Na(+)(out) + 2 H(+)(in)</text>
        <dbReference type="Rhea" id="RHEA:29251"/>
        <dbReference type="ChEBI" id="CHEBI:15378"/>
        <dbReference type="ChEBI" id="CHEBI:29101"/>
    </reaction>
</comment>
<dbReference type="PANTHER" id="PTHR30341">
    <property type="entry name" value="SODIUM ION/PROTON ANTIPORTER NHAA-RELATED"/>
    <property type="match status" value="1"/>
</dbReference>
<dbReference type="Gene3D" id="1.20.1530.10">
    <property type="entry name" value="Na+/H+ antiporter like domain"/>
    <property type="match status" value="1"/>
</dbReference>
<dbReference type="Proteomes" id="UP000516439">
    <property type="component" value="Chromosome"/>
</dbReference>
<feature type="transmembrane region" description="Helical" evidence="6">
    <location>
        <begin position="258"/>
        <end position="276"/>
    </location>
</feature>
<feature type="transmembrane region" description="Helical" evidence="6">
    <location>
        <begin position="324"/>
        <end position="349"/>
    </location>
</feature>
<keyword evidence="6" id="KW-0050">Antiport</keyword>
<keyword evidence="2 6" id="KW-1003">Cell membrane</keyword>
<evidence type="ECO:0000313" key="7">
    <source>
        <dbReference type="EMBL" id="QNR85887.1"/>
    </source>
</evidence>
<dbReference type="RefSeq" id="WP_190328201.1">
    <property type="nucleotide sequence ID" value="NZ_CP061171.1"/>
</dbReference>
<evidence type="ECO:0000256" key="3">
    <source>
        <dbReference type="ARBA" id="ARBA00022692"/>
    </source>
</evidence>
<dbReference type="NCBIfam" id="NF007112">
    <property type="entry name" value="PRK09561.1"/>
    <property type="match status" value="1"/>
</dbReference>
<keyword evidence="6" id="KW-0813">Transport</keyword>
<feature type="transmembrane region" description="Helical" evidence="6">
    <location>
        <begin position="154"/>
        <end position="177"/>
    </location>
</feature>
<dbReference type="NCBIfam" id="TIGR00773">
    <property type="entry name" value="NhaA"/>
    <property type="match status" value="1"/>
</dbReference>
<sequence>MAKLINLDVFKRFFRSEQIGGFILLICVAISLIIANSSAKDTFINFLEIKLGFGPVNYSILAWINDALMAIFFLLVGLEIKRELVEGELSSVKSAALPVIAALGGMLVPALIYALFNKGEASASGWGIPMATDIAFALAIIAMLGKSVPTSLKIFLAALAIVDDLGAILVIAIFYTHQIHFEYLAMAGGILVLLGLMNYFGVKKLVFYLIPGIFLWYFIHHSGIHATIAGVLLAFTIPTNETDEESPLEKLEHFLTTPVNYIIMPIFALANTNITFQKEMLAGLVSPLGLGIIVGLFVGKTIGVTFFSWLAVKLKWADLPTGAGWKHILGLGMLAGIGFTMSIFIALLSFSEVLHVSEAKFAILTASILSGVVGFVFLKSVKRDLANI</sequence>
<feature type="transmembrane region" description="Helical" evidence="6">
    <location>
        <begin position="58"/>
        <end position="76"/>
    </location>
</feature>
<dbReference type="EMBL" id="CP061171">
    <property type="protein sequence ID" value="QNR85887.1"/>
    <property type="molecule type" value="Genomic_DNA"/>
</dbReference>
<dbReference type="NCBIfam" id="NF007111">
    <property type="entry name" value="PRK09560.1"/>
    <property type="match status" value="1"/>
</dbReference>
<keyword evidence="4 6" id="KW-1133">Transmembrane helix</keyword>
<dbReference type="Pfam" id="PF06965">
    <property type="entry name" value="Na_H_antiport_1"/>
    <property type="match status" value="1"/>
</dbReference>
<keyword evidence="6" id="KW-0915">Sodium</keyword>
<comment type="subcellular location">
    <subcellularLocation>
        <location evidence="1">Cell inner membrane</location>
        <topology evidence="1">Multi-pass membrane protein</topology>
    </subcellularLocation>
    <subcellularLocation>
        <location evidence="6">Cell membrane</location>
        <topology evidence="6">Multi-pass membrane protein</topology>
    </subcellularLocation>
</comment>
<feature type="transmembrane region" description="Helical" evidence="6">
    <location>
        <begin position="128"/>
        <end position="145"/>
    </location>
</feature>
<evidence type="ECO:0000256" key="4">
    <source>
        <dbReference type="ARBA" id="ARBA00022989"/>
    </source>
</evidence>
<reference evidence="7 8" key="1">
    <citation type="submission" date="2020-09" db="EMBL/GenBank/DDBJ databases">
        <title>Pedobacter sp. SW-16 isolated from soil near Yeocheon.</title>
        <authorList>
            <person name="Im H.S."/>
            <person name="Joung Y."/>
            <person name="Lee S.-S."/>
        </authorList>
    </citation>
    <scope>NUCLEOTIDE SEQUENCE [LARGE SCALE GENOMIC DNA]</scope>
    <source>
        <strain evidence="7 8">SW-16</strain>
    </source>
</reference>
<dbReference type="HAMAP" id="MF_01844">
    <property type="entry name" value="NhaA"/>
    <property type="match status" value="1"/>
</dbReference>
<name>A0ABX6TMH0_9SPHI</name>
<comment type="function">
    <text evidence="6">Na(+)/H(+) antiporter that extrudes sodium in exchange for external protons.</text>
</comment>
<feature type="transmembrane region" description="Helical" evidence="6">
    <location>
        <begin position="214"/>
        <end position="238"/>
    </location>
</feature>
<gene>
    <name evidence="6 7" type="primary">nhaA</name>
    <name evidence="7" type="ORF">H9N25_05420</name>
</gene>
<feature type="transmembrane region" description="Helical" evidence="6">
    <location>
        <begin position="96"/>
        <end position="116"/>
    </location>
</feature>
<dbReference type="InterPro" id="IPR004670">
    <property type="entry name" value="NhaA"/>
</dbReference>
<dbReference type="InterPro" id="IPR023171">
    <property type="entry name" value="Na/H_antiporter_dom_sf"/>
</dbReference>
<keyword evidence="5 6" id="KW-0472">Membrane</keyword>
<evidence type="ECO:0000256" key="1">
    <source>
        <dbReference type="ARBA" id="ARBA00004429"/>
    </source>
</evidence>
<feature type="transmembrane region" description="Helical" evidence="6">
    <location>
        <begin position="288"/>
        <end position="312"/>
    </location>
</feature>
<keyword evidence="3 6" id="KW-0812">Transmembrane</keyword>
<feature type="transmembrane region" description="Helical" evidence="6">
    <location>
        <begin position="183"/>
        <end position="202"/>
    </location>
</feature>
<comment type="similarity">
    <text evidence="6">Belongs to the NhaA Na(+)/H(+) (TC 2.A.33) antiporter family.</text>
</comment>
<protein>
    <recommendedName>
        <fullName evidence="6">Na(+)/H(+) antiporter NhaA</fullName>
    </recommendedName>
    <alternativeName>
        <fullName evidence="6">Sodium/proton antiporter NhaA</fullName>
    </alternativeName>
</protein>
<evidence type="ECO:0000256" key="6">
    <source>
        <dbReference type="HAMAP-Rule" id="MF_01844"/>
    </source>
</evidence>
<proteinExistence type="inferred from homology"/>
<feature type="transmembrane region" description="Helical" evidence="6">
    <location>
        <begin position="21"/>
        <end position="38"/>
    </location>
</feature>
<keyword evidence="6" id="KW-0739">Sodium transport</keyword>